<dbReference type="SUPFAM" id="SSF56752">
    <property type="entry name" value="D-aminoacid aminotransferase-like PLP-dependent enzymes"/>
    <property type="match status" value="1"/>
</dbReference>
<dbReference type="FunCoup" id="H2AQ03">
    <property type="interactions" value="117"/>
</dbReference>
<evidence type="ECO:0000313" key="1">
    <source>
        <dbReference type="EMBL" id="CCF56453.1"/>
    </source>
</evidence>
<dbReference type="RefSeq" id="XP_003955588.1">
    <property type="nucleotide sequence ID" value="XM_003955539.1"/>
</dbReference>
<organism evidence="1 2">
    <name type="scientific">Kazachstania africana (strain ATCC 22294 / BCRC 22015 / CBS 2517 / CECT 1963 / NBRC 1671 / NRRL Y-8276)</name>
    <name type="common">Yeast</name>
    <name type="synonym">Kluyveromyces africanus</name>
    <dbReference type="NCBI Taxonomy" id="1071382"/>
    <lineage>
        <taxon>Eukaryota</taxon>
        <taxon>Fungi</taxon>
        <taxon>Dikarya</taxon>
        <taxon>Ascomycota</taxon>
        <taxon>Saccharomycotina</taxon>
        <taxon>Saccharomycetes</taxon>
        <taxon>Saccharomycetales</taxon>
        <taxon>Saccharomycetaceae</taxon>
        <taxon>Kazachstania</taxon>
    </lineage>
</organism>
<dbReference type="STRING" id="1071382.H2AQ03"/>
<dbReference type="InParanoid" id="H2AQ03"/>
<dbReference type="HOGENOM" id="CLU_020844_6_0_1"/>
<dbReference type="GO" id="GO:0003824">
    <property type="term" value="F:catalytic activity"/>
    <property type="evidence" value="ECO:0007669"/>
    <property type="project" value="InterPro"/>
</dbReference>
<dbReference type="eggNOG" id="ENOG502QQMK">
    <property type="taxonomic scope" value="Eukaryota"/>
</dbReference>
<reference evidence="1 2" key="1">
    <citation type="journal article" date="2011" name="Proc. Natl. Acad. Sci. U.S.A.">
        <title>Evolutionary erosion of yeast sex chromosomes by mating-type switching accidents.</title>
        <authorList>
            <person name="Gordon J.L."/>
            <person name="Armisen D."/>
            <person name="Proux-Wera E."/>
            <person name="Oheigeartaigh S.S."/>
            <person name="Byrne K.P."/>
            <person name="Wolfe K.H."/>
        </authorList>
    </citation>
    <scope>NUCLEOTIDE SEQUENCE [LARGE SCALE GENOMIC DNA]</scope>
    <source>
        <strain evidence="2">ATCC 22294 / BCRC 22015 / CBS 2517 / CECT 1963 / NBRC 1671 / NRRL Y-8276</strain>
    </source>
</reference>
<evidence type="ECO:0000313" key="2">
    <source>
        <dbReference type="Proteomes" id="UP000005220"/>
    </source>
</evidence>
<dbReference type="Pfam" id="PF01063">
    <property type="entry name" value="Aminotran_4"/>
    <property type="match status" value="1"/>
</dbReference>
<dbReference type="OrthoDB" id="5288718at2759"/>
<dbReference type="Proteomes" id="UP000005220">
    <property type="component" value="Chromosome 2"/>
</dbReference>
<dbReference type="InterPro" id="IPR043132">
    <property type="entry name" value="BCAT-like_C"/>
</dbReference>
<dbReference type="InterPro" id="IPR001544">
    <property type="entry name" value="Aminotrans_IV"/>
</dbReference>
<protein>
    <recommendedName>
        <fullName evidence="3">Aminodeoxychorismate lyase</fullName>
    </recommendedName>
</protein>
<evidence type="ECO:0008006" key="3">
    <source>
        <dbReference type="Google" id="ProtNLM"/>
    </source>
</evidence>
<sequence>MSAIKNQGSCEEFEILDTLRYDSNFSLLVAGSENLKALTYSEVDNMLQLEQNESGYNFFGNASIEVNDLKNFTEGHEGHGTELLLLLNAGFLNSPKLISTVANDKSLTEIISKRFLFLRQHLNRINAALGVFEGNFRLSFGEVMQILIDALMEQYDTSLSYHDRLLKILNSSQVHKVRLLVTLEHKVKAELHPLPFFQDTIINPTKYFINSILSGFLEWKEACWDLFLDGLPTAGRFPFSTFKTTARKPYDEARNRLFKMAKNYRNGADDTSKCEVLLYNEKGEIMEGSITNIAVLSKNKSEDGTPRYITPYLSSGCLCGTMRYYLLKKGLISEGHVMTNDIKKGDTVLLFNGVMGCVKGIIRE</sequence>
<dbReference type="AlphaFoldDB" id="H2AQ03"/>
<dbReference type="GeneID" id="13882756"/>
<dbReference type="KEGG" id="kaf:KAFR_0B01540"/>
<proteinExistence type="predicted"/>
<name>H2AQ03_KAZAF</name>
<dbReference type="InterPro" id="IPR036038">
    <property type="entry name" value="Aminotransferase-like"/>
</dbReference>
<accession>H2AQ03</accession>
<keyword evidence="2" id="KW-1185">Reference proteome</keyword>
<dbReference type="EMBL" id="HE650822">
    <property type="protein sequence ID" value="CCF56453.1"/>
    <property type="molecule type" value="Genomic_DNA"/>
</dbReference>
<gene>
    <name evidence="1" type="primary">KAFR0B01540</name>
    <name evidence="1" type="ORF">KAFR_0B01540</name>
</gene>
<dbReference type="Gene3D" id="3.20.10.10">
    <property type="entry name" value="D-amino Acid Aminotransferase, subunit A, domain 2"/>
    <property type="match status" value="1"/>
</dbReference>